<proteinExistence type="predicted"/>
<accession>A0A0F9B1W3</accession>
<comment type="caution">
    <text evidence="1">The sequence shown here is derived from an EMBL/GenBank/DDBJ whole genome shotgun (WGS) entry which is preliminary data.</text>
</comment>
<evidence type="ECO:0000313" key="1">
    <source>
        <dbReference type="EMBL" id="KKL15924.1"/>
    </source>
</evidence>
<dbReference type="EMBL" id="LAZR01039871">
    <property type="protein sequence ID" value="KKL15924.1"/>
    <property type="molecule type" value="Genomic_DNA"/>
</dbReference>
<organism evidence="1">
    <name type="scientific">marine sediment metagenome</name>
    <dbReference type="NCBI Taxonomy" id="412755"/>
    <lineage>
        <taxon>unclassified sequences</taxon>
        <taxon>metagenomes</taxon>
        <taxon>ecological metagenomes</taxon>
    </lineage>
</organism>
<dbReference type="AlphaFoldDB" id="A0A0F9B1W3"/>
<feature type="non-terminal residue" evidence="1">
    <location>
        <position position="144"/>
    </location>
</feature>
<name>A0A0F9B1W3_9ZZZZ</name>
<protein>
    <submittedName>
        <fullName evidence="1">Uncharacterized protein</fullName>
    </submittedName>
</protein>
<reference evidence="1" key="1">
    <citation type="journal article" date="2015" name="Nature">
        <title>Complex archaea that bridge the gap between prokaryotes and eukaryotes.</title>
        <authorList>
            <person name="Spang A."/>
            <person name="Saw J.H."/>
            <person name="Jorgensen S.L."/>
            <person name="Zaremba-Niedzwiedzka K."/>
            <person name="Martijn J."/>
            <person name="Lind A.E."/>
            <person name="van Eijk R."/>
            <person name="Schleper C."/>
            <person name="Guy L."/>
            <person name="Ettema T.J."/>
        </authorList>
    </citation>
    <scope>NUCLEOTIDE SEQUENCE</scope>
</reference>
<sequence length="144" mass="15506">MRFYPEHWLRHLATLATILLIPAAPSSAEVFRYGNQKPKTIALPGGFSGLVDPADDSLYMALPWCEIIEKFSFPVILDTGASGSLLSEYMAGGDMLDIPLTGETYQDVGIGGIETFNVSRPTGLLYASGAIGEPASETRSLYSE</sequence>
<gene>
    <name evidence="1" type="ORF">LCGC14_2500740</name>
</gene>